<reference evidence="2" key="1">
    <citation type="journal article" date="2022" name="Cell">
        <title>Design, construction, and in vivo augmentation of a complex gut microbiome.</title>
        <authorList>
            <person name="Cheng A.G."/>
            <person name="Ho P.Y."/>
            <person name="Aranda-Diaz A."/>
            <person name="Jain S."/>
            <person name="Yu F.B."/>
            <person name="Meng X."/>
            <person name="Wang M."/>
            <person name="Iakiviak M."/>
            <person name="Nagashima K."/>
            <person name="Zhao A."/>
            <person name="Murugkar P."/>
            <person name="Patil A."/>
            <person name="Atabakhsh K."/>
            <person name="Weakley A."/>
            <person name="Yan J."/>
            <person name="Brumbaugh A.R."/>
            <person name="Higginbottom S."/>
            <person name="Dimas A."/>
            <person name="Shiver A.L."/>
            <person name="Deutschbauer A."/>
            <person name="Neff N."/>
            <person name="Sonnenburg J.L."/>
            <person name="Huang K.C."/>
            <person name="Fischbach M.A."/>
        </authorList>
    </citation>
    <scope>NUCLEOTIDE SEQUENCE</scope>
    <source>
        <strain evidence="2">DSM 19829</strain>
    </source>
</reference>
<dbReference type="RefSeq" id="WP_028527285.1">
    <property type="nucleotide sequence ID" value="NZ_CABLBR010000001.1"/>
</dbReference>
<keyword evidence="1" id="KW-1133">Transmembrane helix</keyword>
<protein>
    <recommendedName>
        <fullName evidence="4">Zn-finger containing protein</fullName>
    </recommendedName>
</protein>
<dbReference type="EMBL" id="CP102290">
    <property type="protein sequence ID" value="UWP58963.1"/>
    <property type="molecule type" value="Genomic_DNA"/>
</dbReference>
<feature type="transmembrane region" description="Helical" evidence="1">
    <location>
        <begin position="43"/>
        <end position="60"/>
    </location>
</feature>
<dbReference type="Proteomes" id="UP001060164">
    <property type="component" value="Chromosome"/>
</dbReference>
<proteinExistence type="predicted"/>
<sequence>MGKLRDKFARFMVGRYGVDHLGRVLVYASLILLILSMFIRYRIVYILAIAALIYAYFRIFSKNVSRRYEEDRKFLNLQHKILGRFTAFKSQGQDKDHRYFKCPACKQKVRVPKGKGKISIRCPKCHAEFIKRT</sequence>
<gene>
    <name evidence="2" type="ORF">NQ502_16565</name>
</gene>
<keyword evidence="3" id="KW-1185">Reference proteome</keyword>
<evidence type="ECO:0000256" key="1">
    <source>
        <dbReference type="SAM" id="Phobius"/>
    </source>
</evidence>
<feature type="transmembrane region" description="Helical" evidence="1">
    <location>
        <begin position="21"/>
        <end position="37"/>
    </location>
</feature>
<evidence type="ECO:0000313" key="3">
    <source>
        <dbReference type="Proteomes" id="UP001060164"/>
    </source>
</evidence>
<name>A0ABY5VFF1_9FIRM</name>
<evidence type="ECO:0000313" key="2">
    <source>
        <dbReference type="EMBL" id="UWP58963.1"/>
    </source>
</evidence>
<evidence type="ECO:0008006" key="4">
    <source>
        <dbReference type="Google" id="ProtNLM"/>
    </source>
</evidence>
<keyword evidence="1" id="KW-0472">Membrane</keyword>
<organism evidence="2 3">
    <name type="scientific">Ruminococcus gauvreauii</name>
    <dbReference type="NCBI Taxonomy" id="438033"/>
    <lineage>
        <taxon>Bacteria</taxon>
        <taxon>Bacillati</taxon>
        <taxon>Bacillota</taxon>
        <taxon>Clostridia</taxon>
        <taxon>Eubacteriales</taxon>
        <taxon>Oscillospiraceae</taxon>
        <taxon>Ruminococcus</taxon>
    </lineage>
</organism>
<accession>A0ABY5VFF1</accession>
<keyword evidence="1" id="KW-0812">Transmembrane</keyword>